<evidence type="ECO:0000259" key="2">
    <source>
        <dbReference type="Pfam" id="PF01757"/>
    </source>
</evidence>
<name>A0ABU3Q0M2_9ACTN</name>
<keyword evidence="4" id="KW-1185">Reference proteome</keyword>
<reference evidence="3 4" key="1">
    <citation type="submission" date="2023-08" db="EMBL/GenBank/DDBJ databases">
        <title>Nocardioides seae sp. nov., a bacterium isolated from a soil.</title>
        <authorList>
            <person name="Wang X."/>
        </authorList>
    </citation>
    <scope>NUCLEOTIDE SEQUENCE [LARGE SCALE GENOMIC DNA]</scope>
    <source>
        <strain evidence="3 4">YZH12</strain>
    </source>
</reference>
<feature type="transmembrane region" description="Helical" evidence="1">
    <location>
        <begin position="30"/>
        <end position="51"/>
    </location>
</feature>
<gene>
    <name evidence="3" type="ORF">RDV89_18360</name>
</gene>
<evidence type="ECO:0000313" key="4">
    <source>
        <dbReference type="Proteomes" id="UP001268542"/>
    </source>
</evidence>
<accession>A0ABU3Q0M2</accession>
<feature type="transmembrane region" description="Helical" evidence="1">
    <location>
        <begin position="276"/>
        <end position="294"/>
    </location>
</feature>
<dbReference type="GO" id="GO:0016746">
    <property type="term" value="F:acyltransferase activity"/>
    <property type="evidence" value="ECO:0007669"/>
    <property type="project" value="UniProtKB-KW"/>
</dbReference>
<proteinExistence type="predicted"/>
<evidence type="ECO:0000256" key="1">
    <source>
        <dbReference type="SAM" id="Phobius"/>
    </source>
</evidence>
<feature type="transmembrane region" description="Helical" evidence="1">
    <location>
        <begin position="145"/>
        <end position="165"/>
    </location>
</feature>
<keyword evidence="1" id="KW-0472">Membrane</keyword>
<feature type="transmembrane region" description="Helical" evidence="1">
    <location>
        <begin position="71"/>
        <end position="94"/>
    </location>
</feature>
<comment type="caution">
    <text evidence="3">The sequence shown here is derived from an EMBL/GenBank/DDBJ whole genome shotgun (WGS) entry which is preliminary data.</text>
</comment>
<feature type="transmembrane region" description="Helical" evidence="1">
    <location>
        <begin position="115"/>
        <end position="139"/>
    </location>
</feature>
<organism evidence="3 4">
    <name type="scientific">Nocardioides imazamoxiresistens</name>
    <dbReference type="NCBI Taxonomy" id="3231893"/>
    <lineage>
        <taxon>Bacteria</taxon>
        <taxon>Bacillati</taxon>
        <taxon>Actinomycetota</taxon>
        <taxon>Actinomycetes</taxon>
        <taxon>Propionibacteriales</taxon>
        <taxon>Nocardioidaceae</taxon>
        <taxon>Nocardioides</taxon>
    </lineage>
</organism>
<dbReference type="Pfam" id="PF01757">
    <property type="entry name" value="Acyl_transf_3"/>
    <property type="match status" value="1"/>
</dbReference>
<dbReference type="EMBL" id="JAVYII010000009">
    <property type="protein sequence ID" value="MDT9595058.1"/>
    <property type="molecule type" value="Genomic_DNA"/>
</dbReference>
<keyword evidence="3" id="KW-0012">Acyltransferase</keyword>
<feature type="transmembrane region" description="Helical" evidence="1">
    <location>
        <begin position="235"/>
        <end position="256"/>
    </location>
</feature>
<feature type="transmembrane region" description="Helical" evidence="1">
    <location>
        <begin position="201"/>
        <end position="223"/>
    </location>
</feature>
<feature type="transmembrane region" description="Helical" evidence="1">
    <location>
        <begin position="315"/>
        <end position="335"/>
    </location>
</feature>
<keyword evidence="3" id="KW-0808">Transferase</keyword>
<feature type="transmembrane region" description="Helical" evidence="1">
    <location>
        <begin position="386"/>
        <end position="407"/>
    </location>
</feature>
<dbReference type="RefSeq" id="WP_315735437.1">
    <property type="nucleotide sequence ID" value="NZ_JAVYII010000009.1"/>
</dbReference>
<dbReference type="InterPro" id="IPR002656">
    <property type="entry name" value="Acyl_transf_3_dom"/>
</dbReference>
<feature type="domain" description="Acyltransferase 3" evidence="2">
    <location>
        <begin position="28"/>
        <end position="370"/>
    </location>
</feature>
<dbReference type="Proteomes" id="UP001268542">
    <property type="component" value="Unassembled WGS sequence"/>
</dbReference>
<keyword evidence="1" id="KW-1133">Transmembrane helix</keyword>
<sequence>MSTTPHSPAAPSVSALADATPASRNRVVDLLRGAAILVVCLGHWLMAALYVDDEGALRRGDLLETATWIHPLTWVLQVMPVFFLVGGYANAISWRGARERGTTYGGWLRARLRRLTLPLLPLMLFWAVVAPVAAAFGVSGATLRIASMASLVPTWFLAVYVLVVALTPLTLALWEGLGWWSVLAGAALAGVVDAVSLTQDLLLVGFLNYLLVWGTVHQLGYAWRDGVLAGTPRRLLLAATGLVGLLLLVGLGPYGVSMVGVDGHGVDNSYPARVTLLFLGFFQAGLVMALEPALERLASRRHVWMATIFVNARIMTIYLWHLTALTFVVALGVATGGLGLRIAPDTGLWWATRPVWFALLALVTAGLVLLLGRFEQPPADPRPAPPAVLPVLAMVLTCGALAVMADLGIAERSGEVNWWLPWVPVLAAVVCGTVRLPLRAGSRVDAGPRDH</sequence>
<evidence type="ECO:0000313" key="3">
    <source>
        <dbReference type="EMBL" id="MDT9595058.1"/>
    </source>
</evidence>
<feature type="transmembrane region" description="Helical" evidence="1">
    <location>
        <begin position="177"/>
        <end position="195"/>
    </location>
</feature>
<protein>
    <submittedName>
        <fullName evidence="3">Acyltransferase family protein</fullName>
    </submittedName>
</protein>
<feature type="transmembrane region" description="Helical" evidence="1">
    <location>
        <begin position="355"/>
        <end position="374"/>
    </location>
</feature>
<feature type="transmembrane region" description="Helical" evidence="1">
    <location>
        <begin position="419"/>
        <end position="438"/>
    </location>
</feature>
<keyword evidence="1" id="KW-0812">Transmembrane</keyword>